<reference evidence="2 3" key="2">
    <citation type="submission" date="2020-02" db="EMBL/GenBank/DDBJ databases">
        <title>Candidatus Galacturonibacter soehngenii shows hetero-acetogenic catabolism of galacturonic acid but lacks a canonical carbon monoxide dehydrogenase/acetyl-CoA synthase complex.</title>
        <authorList>
            <person name="Diender M."/>
            <person name="Stouten G.R."/>
            <person name="Petersen J.F."/>
            <person name="Nielsen P.H."/>
            <person name="Dueholm M.S."/>
            <person name="Pronk J.T."/>
            <person name="Van Loosdrecht M.C.M."/>
        </authorList>
    </citation>
    <scope>NUCLEOTIDE SEQUENCE [LARGE SCALE GENOMIC DNA]</scope>
    <source>
        <strain evidence="2">GalUA</strain>
    </source>
</reference>
<dbReference type="Proteomes" id="UP000461768">
    <property type="component" value="Unassembled WGS sequence"/>
</dbReference>
<feature type="transmembrane region" description="Helical" evidence="1">
    <location>
        <begin position="5"/>
        <end position="23"/>
    </location>
</feature>
<dbReference type="NCBIfam" id="TIGR01167">
    <property type="entry name" value="LPXTG_anchor"/>
    <property type="match status" value="1"/>
</dbReference>
<keyword evidence="1" id="KW-0472">Membrane</keyword>
<comment type="caution">
    <text evidence="2">The sequence shown here is derived from an EMBL/GenBank/DDBJ whole genome shotgun (WGS) entry which is preliminary data.</text>
</comment>
<sequence>MKKIIGMGAIVVGVIIAVIGIFLKVKNNIAVSIIGGKDGPTSVFFAGKLGDEPSILGIIVGILLVAVGIVLVFKKIER</sequence>
<protein>
    <submittedName>
        <fullName evidence="2">LPXTG cell wall anchor domain-containing protein</fullName>
    </submittedName>
</protein>
<evidence type="ECO:0000313" key="3">
    <source>
        <dbReference type="Proteomes" id="UP000461768"/>
    </source>
</evidence>
<proteinExistence type="predicted"/>
<dbReference type="EMBL" id="WAGX01000004">
    <property type="protein sequence ID" value="KAB1440194.1"/>
    <property type="molecule type" value="Genomic_DNA"/>
</dbReference>
<evidence type="ECO:0000313" key="2">
    <source>
        <dbReference type="EMBL" id="KAB1440194.1"/>
    </source>
</evidence>
<reference evidence="2 3" key="1">
    <citation type="submission" date="2019-09" db="EMBL/GenBank/DDBJ databases">
        <authorList>
            <person name="Valk L.C."/>
        </authorList>
    </citation>
    <scope>NUCLEOTIDE SEQUENCE [LARGE SCALE GENOMIC DNA]</scope>
    <source>
        <strain evidence="2">GalUA</strain>
    </source>
</reference>
<keyword evidence="1" id="KW-1133">Transmembrane helix</keyword>
<organism evidence="2 3">
    <name type="scientific">Candidatus Galacturonatibacter soehngenii</name>
    <dbReference type="NCBI Taxonomy" id="2307010"/>
    <lineage>
        <taxon>Bacteria</taxon>
        <taxon>Bacillati</taxon>
        <taxon>Bacillota</taxon>
        <taxon>Clostridia</taxon>
        <taxon>Lachnospirales</taxon>
        <taxon>Lachnospiraceae</taxon>
        <taxon>Candidatus Galacturonatibacter</taxon>
    </lineage>
</organism>
<dbReference type="AlphaFoldDB" id="A0A7V7QN66"/>
<evidence type="ECO:0000256" key="1">
    <source>
        <dbReference type="SAM" id="Phobius"/>
    </source>
</evidence>
<dbReference type="OrthoDB" id="2030945at2"/>
<keyword evidence="3" id="KW-1185">Reference proteome</keyword>
<accession>A0A7V7QN66</accession>
<keyword evidence="1" id="KW-0812">Transmembrane</keyword>
<name>A0A7V7QN66_9FIRM</name>
<feature type="transmembrane region" description="Helical" evidence="1">
    <location>
        <begin position="54"/>
        <end position="73"/>
    </location>
</feature>
<gene>
    <name evidence="2" type="ORF">F7O84_03575</name>
</gene>